<evidence type="ECO:0000313" key="1">
    <source>
        <dbReference type="EMBL" id="TDQ30730.1"/>
    </source>
</evidence>
<reference evidence="1 2" key="1">
    <citation type="submission" date="2019-03" db="EMBL/GenBank/DDBJ databases">
        <title>Genomic Encyclopedia of Archaeal and Bacterial Type Strains, Phase II (KMG-II): from individual species to whole genera.</title>
        <authorList>
            <person name="Goeker M."/>
        </authorList>
    </citation>
    <scope>NUCLEOTIDE SEQUENCE [LARGE SCALE GENOMIC DNA]</scope>
    <source>
        <strain evidence="1 2">DSM 18435</strain>
    </source>
</reference>
<evidence type="ECO:0000313" key="2">
    <source>
        <dbReference type="Proteomes" id="UP000295468"/>
    </source>
</evidence>
<dbReference type="AlphaFoldDB" id="A0A4R6TQG6"/>
<dbReference type="Proteomes" id="UP000295468">
    <property type="component" value="Unassembled WGS sequence"/>
</dbReference>
<keyword evidence="2" id="KW-1185">Reference proteome</keyword>
<dbReference type="EMBL" id="SNYI01000002">
    <property type="protein sequence ID" value="TDQ30730.1"/>
    <property type="molecule type" value="Genomic_DNA"/>
</dbReference>
<proteinExistence type="predicted"/>
<dbReference type="InterPro" id="IPR008969">
    <property type="entry name" value="CarboxyPept-like_regulatory"/>
</dbReference>
<accession>A0A4R6TQG6</accession>
<evidence type="ECO:0008006" key="3">
    <source>
        <dbReference type="Google" id="ProtNLM"/>
    </source>
</evidence>
<dbReference type="SUPFAM" id="SSF49464">
    <property type="entry name" value="Carboxypeptidase regulatory domain-like"/>
    <property type="match status" value="1"/>
</dbReference>
<gene>
    <name evidence="1" type="ORF">CLV82_1419</name>
</gene>
<protein>
    <recommendedName>
        <fullName evidence="3">Carboxypeptidase-like protein</fullName>
    </recommendedName>
</protein>
<organism evidence="1 2">
    <name type="scientific">Zeaxanthinibacter enoshimensis</name>
    <dbReference type="NCBI Taxonomy" id="392009"/>
    <lineage>
        <taxon>Bacteria</taxon>
        <taxon>Pseudomonadati</taxon>
        <taxon>Bacteroidota</taxon>
        <taxon>Flavobacteriia</taxon>
        <taxon>Flavobacteriales</taxon>
        <taxon>Flavobacteriaceae</taxon>
        <taxon>Zeaxanthinibacter</taxon>
    </lineage>
</organism>
<comment type="caution">
    <text evidence="1">The sequence shown here is derived from an EMBL/GenBank/DDBJ whole genome shotgun (WGS) entry which is preliminary data.</text>
</comment>
<name>A0A4R6TQG6_9FLAO</name>
<sequence>MLTAQTRPQTQVVGIVTNRGIGVPDVHVMNLSKNQATITDQEGRFFLAAKTGDTLLFSAVQLQRRSLVLSEDMLLTPLLLVPLEEFVNALDEVILRPYNLSGDLEQDLANGAGPVKVASTMGLPNAYAKPRTQAERKLFEASTGGGIIPLNPILNGISGRTKYLKKVLARERKYSQTEKVRYSYPDSVYIKELKLPADRIDDFFYFCEVDPEFSALVTGGDALRTWEYLVLKSKAYRKANDLD</sequence>